<sequence>MRVAVVFFAGAKRDKVHDLARGVADSLERQGHAVTLIDGDQSRDAKLTVYDYLVLGTSVTSLFRGRIDSRIGEFLAQAGNLLGKKSFAFVANAPFGAQRGLSRLMDLMEREGLFLRFSEILRSREEADQVVRRLKIER</sequence>
<dbReference type="AlphaFoldDB" id="A0A2S4K0H3"/>
<gene>
    <name evidence="1" type="ORF">AU468_01895</name>
</gene>
<accession>A0A2S4K0H3</accession>
<dbReference type="RefSeq" id="WP_103679264.1">
    <property type="nucleotide sequence ID" value="NZ_LPWH01000004.1"/>
</dbReference>
<reference evidence="2" key="1">
    <citation type="submission" date="2015-12" db="EMBL/GenBank/DDBJ databases">
        <authorList>
            <person name="Lodha T.D."/>
            <person name="Chintalapati S."/>
            <person name="Chintalapati V.R."/>
            <person name="Sravanthi T."/>
        </authorList>
    </citation>
    <scope>NUCLEOTIDE SEQUENCE [LARGE SCALE GENOMIC DNA]</scope>
    <source>
        <strain evidence="2">JC133</strain>
    </source>
</reference>
<evidence type="ECO:0000313" key="2">
    <source>
        <dbReference type="Proteomes" id="UP000237350"/>
    </source>
</evidence>
<dbReference type="InterPro" id="IPR029039">
    <property type="entry name" value="Flavoprotein-like_sf"/>
</dbReference>
<dbReference type="OrthoDB" id="360817at2"/>
<comment type="caution">
    <text evidence="1">The sequence shown here is derived from an EMBL/GenBank/DDBJ whole genome shotgun (WGS) entry which is preliminary data.</text>
</comment>
<evidence type="ECO:0000313" key="1">
    <source>
        <dbReference type="EMBL" id="POR05265.1"/>
    </source>
</evidence>
<dbReference type="EMBL" id="LPWH01000004">
    <property type="protein sequence ID" value="POR05265.1"/>
    <property type="molecule type" value="Genomic_DNA"/>
</dbReference>
<name>A0A2S4K0H3_9SPIO</name>
<evidence type="ECO:0008006" key="3">
    <source>
        <dbReference type="Google" id="ProtNLM"/>
    </source>
</evidence>
<protein>
    <recommendedName>
        <fullName evidence="3">Flavodoxin-like domain-containing protein</fullName>
    </recommendedName>
</protein>
<keyword evidence="2" id="KW-1185">Reference proteome</keyword>
<dbReference type="Proteomes" id="UP000237350">
    <property type="component" value="Unassembled WGS sequence"/>
</dbReference>
<proteinExistence type="predicted"/>
<organism evidence="1 2">
    <name type="scientific">Alkalispirochaeta sphaeroplastigenens</name>
    <dbReference type="NCBI Taxonomy" id="1187066"/>
    <lineage>
        <taxon>Bacteria</taxon>
        <taxon>Pseudomonadati</taxon>
        <taxon>Spirochaetota</taxon>
        <taxon>Spirochaetia</taxon>
        <taxon>Spirochaetales</taxon>
        <taxon>Spirochaetaceae</taxon>
        <taxon>Alkalispirochaeta</taxon>
    </lineage>
</organism>
<dbReference type="Gene3D" id="3.40.50.360">
    <property type="match status" value="1"/>
</dbReference>
<dbReference type="SUPFAM" id="SSF52218">
    <property type="entry name" value="Flavoproteins"/>
    <property type="match status" value="1"/>
</dbReference>